<dbReference type="GeneID" id="92030891"/>
<evidence type="ECO:0000256" key="1">
    <source>
        <dbReference type="SAM" id="MobiDB-lite"/>
    </source>
</evidence>
<accession>A0ABR1LZF3</accession>
<organism evidence="2 3">
    <name type="scientific">Phyllosticta citribraziliensis</name>
    <dbReference type="NCBI Taxonomy" id="989973"/>
    <lineage>
        <taxon>Eukaryota</taxon>
        <taxon>Fungi</taxon>
        <taxon>Dikarya</taxon>
        <taxon>Ascomycota</taxon>
        <taxon>Pezizomycotina</taxon>
        <taxon>Dothideomycetes</taxon>
        <taxon>Dothideomycetes incertae sedis</taxon>
        <taxon>Botryosphaeriales</taxon>
        <taxon>Phyllostictaceae</taxon>
        <taxon>Phyllosticta</taxon>
    </lineage>
</organism>
<dbReference type="EMBL" id="JBBPEH010000003">
    <property type="protein sequence ID" value="KAK7540596.1"/>
    <property type="molecule type" value="Genomic_DNA"/>
</dbReference>
<reference evidence="2 3" key="1">
    <citation type="submission" date="2024-04" db="EMBL/GenBank/DDBJ databases">
        <title>Phyllosticta paracitricarpa is synonymous to the EU quarantine fungus P. citricarpa based on phylogenomic analyses.</title>
        <authorList>
            <consortium name="Lawrence Berkeley National Laboratory"/>
            <person name="Van ingen-buijs V.A."/>
            <person name="Van westerhoven A.C."/>
            <person name="Haridas S."/>
            <person name="Skiadas P."/>
            <person name="Martin F."/>
            <person name="Groenewald J.Z."/>
            <person name="Crous P.W."/>
            <person name="Seidl M.F."/>
        </authorList>
    </citation>
    <scope>NUCLEOTIDE SEQUENCE [LARGE SCALE GENOMIC DNA]</scope>
    <source>
        <strain evidence="2 3">CPC 17464</strain>
    </source>
</reference>
<evidence type="ECO:0000313" key="2">
    <source>
        <dbReference type="EMBL" id="KAK7540596.1"/>
    </source>
</evidence>
<feature type="region of interest" description="Disordered" evidence="1">
    <location>
        <begin position="198"/>
        <end position="229"/>
    </location>
</feature>
<protein>
    <submittedName>
        <fullName evidence="2">Uncharacterized protein</fullName>
    </submittedName>
</protein>
<gene>
    <name evidence="2" type="ORF">J3D65DRAFT_600718</name>
</gene>
<keyword evidence="3" id="KW-1185">Reference proteome</keyword>
<comment type="caution">
    <text evidence="2">The sequence shown here is derived from an EMBL/GenBank/DDBJ whole genome shotgun (WGS) entry which is preliminary data.</text>
</comment>
<feature type="compositionally biased region" description="Polar residues" evidence="1">
    <location>
        <begin position="70"/>
        <end position="83"/>
    </location>
</feature>
<name>A0ABR1LZF3_9PEZI</name>
<sequence>MSVRKRKTTTTKAGRAYTSKIPNLLKRHLTHMRGKYDALKKQTPFKRGRSKSIGNKGSSGKGFSRYNKVASRSRSSSWKTKASNAKPCFPSLPVLGGHVDYARPLLTRKKRTNWSLRVNHHQRSGSPFSHFSRSKKERATHLANLTWRKAGESCAALLKTKPSRRWSRVLEKLRQCSCIGDGETAEALEARVQEIQEKKVARRRMDEKIAKGPESGARLWGPRPPPESK</sequence>
<proteinExistence type="predicted"/>
<feature type="compositionally biased region" description="Low complexity" evidence="1">
    <location>
        <begin position="51"/>
        <end position="65"/>
    </location>
</feature>
<dbReference type="Proteomes" id="UP001360953">
    <property type="component" value="Unassembled WGS sequence"/>
</dbReference>
<feature type="region of interest" description="Disordered" evidence="1">
    <location>
        <begin position="36"/>
        <end position="84"/>
    </location>
</feature>
<dbReference type="RefSeq" id="XP_066657527.1">
    <property type="nucleotide sequence ID" value="XM_066797985.1"/>
</dbReference>
<evidence type="ECO:0000313" key="3">
    <source>
        <dbReference type="Proteomes" id="UP001360953"/>
    </source>
</evidence>
<feature type="compositionally biased region" description="Basic and acidic residues" evidence="1">
    <location>
        <begin position="198"/>
        <end position="211"/>
    </location>
</feature>